<dbReference type="AlphaFoldDB" id="A0A6G0XER0"/>
<keyword evidence="10" id="KW-0472">Membrane</keyword>
<keyword evidence="10" id="KW-1133">Transmembrane helix</keyword>
<protein>
    <recommendedName>
        <fullName evidence="3">HECT-type E3 ubiquitin transferase</fullName>
        <ecNumber evidence="3">2.3.2.26</ecNumber>
    </recommendedName>
</protein>
<gene>
    <name evidence="12" type="ORF">Ae201684_005362</name>
</gene>
<dbReference type="InterPro" id="IPR036443">
    <property type="entry name" value="Znf_RanBP2_sf"/>
</dbReference>
<dbReference type="InterPro" id="IPR000569">
    <property type="entry name" value="HECT_dom"/>
</dbReference>
<comment type="pathway">
    <text evidence="2">Protein modification; protein ubiquitination.</text>
</comment>
<dbReference type="Proteomes" id="UP000481153">
    <property type="component" value="Unassembled WGS sequence"/>
</dbReference>
<dbReference type="InterPro" id="IPR001876">
    <property type="entry name" value="Znf_RanBP2"/>
</dbReference>
<accession>A0A6G0XER0</accession>
<dbReference type="SUPFAM" id="SSF56204">
    <property type="entry name" value="Hect, E3 ligase catalytic domain"/>
    <property type="match status" value="1"/>
</dbReference>
<evidence type="ECO:0000259" key="11">
    <source>
        <dbReference type="PROSITE" id="PS50237"/>
    </source>
</evidence>
<evidence type="ECO:0000256" key="9">
    <source>
        <dbReference type="PROSITE-ProRule" id="PRU00104"/>
    </source>
</evidence>
<evidence type="ECO:0000256" key="2">
    <source>
        <dbReference type="ARBA" id="ARBA00004906"/>
    </source>
</evidence>
<dbReference type="GO" id="GO:0061630">
    <property type="term" value="F:ubiquitin protein ligase activity"/>
    <property type="evidence" value="ECO:0007669"/>
    <property type="project" value="UniProtKB-EC"/>
</dbReference>
<dbReference type="Gene3D" id="3.30.2410.10">
    <property type="entry name" value="Hect, E3 ligase catalytic domain"/>
    <property type="match status" value="1"/>
</dbReference>
<dbReference type="Pfam" id="PF00632">
    <property type="entry name" value="HECT"/>
    <property type="match status" value="1"/>
</dbReference>
<feature type="transmembrane region" description="Helical" evidence="10">
    <location>
        <begin position="12"/>
        <end position="36"/>
    </location>
</feature>
<keyword evidence="10" id="KW-0812">Transmembrane</keyword>
<evidence type="ECO:0000256" key="5">
    <source>
        <dbReference type="ARBA" id="ARBA00022723"/>
    </source>
</evidence>
<dbReference type="GO" id="GO:0008270">
    <property type="term" value="F:zinc ion binding"/>
    <property type="evidence" value="ECO:0007669"/>
    <property type="project" value="UniProtKB-KW"/>
</dbReference>
<evidence type="ECO:0000313" key="13">
    <source>
        <dbReference type="Proteomes" id="UP000481153"/>
    </source>
</evidence>
<organism evidence="12 13">
    <name type="scientific">Aphanomyces euteiches</name>
    <dbReference type="NCBI Taxonomy" id="100861"/>
    <lineage>
        <taxon>Eukaryota</taxon>
        <taxon>Sar</taxon>
        <taxon>Stramenopiles</taxon>
        <taxon>Oomycota</taxon>
        <taxon>Saprolegniomycetes</taxon>
        <taxon>Saprolegniales</taxon>
        <taxon>Verrucalvaceae</taxon>
        <taxon>Aphanomyces</taxon>
    </lineage>
</organism>
<dbReference type="FunFam" id="3.30.2410.10:FF:000009">
    <property type="entry name" value="Probable E3 ubiquitin-protein ligase HECTD2"/>
    <property type="match status" value="1"/>
</dbReference>
<keyword evidence="6" id="KW-0863">Zinc-finger</keyword>
<dbReference type="SMART" id="SM00119">
    <property type="entry name" value="HECTc"/>
    <property type="match status" value="1"/>
</dbReference>
<dbReference type="Gene3D" id="3.90.1750.10">
    <property type="entry name" value="Hect, E3 ligase catalytic domains"/>
    <property type="match status" value="1"/>
</dbReference>
<keyword evidence="13" id="KW-1185">Reference proteome</keyword>
<dbReference type="InterPro" id="IPR035983">
    <property type="entry name" value="Hect_E3_ubiquitin_ligase"/>
</dbReference>
<dbReference type="GO" id="GO:0005737">
    <property type="term" value="C:cytoplasm"/>
    <property type="evidence" value="ECO:0007669"/>
    <property type="project" value="TreeGrafter"/>
</dbReference>
<reference evidence="12 13" key="1">
    <citation type="submission" date="2019-07" db="EMBL/GenBank/DDBJ databases">
        <title>Genomics analysis of Aphanomyces spp. identifies a new class of oomycete effector associated with host adaptation.</title>
        <authorList>
            <person name="Gaulin E."/>
        </authorList>
    </citation>
    <scope>NUCLEOTIDE SEQUENCE [LARGE SCALE GENOMIC DNA]</scope>
    <source>
        <strain evidence="12 13">ATCC 201684</strain>
    </source>
</reference>
<evidence type="ECO:0000313" key="12">
    <source>
        <dbReference type="EMBL" id="KAF0738743.1"/>
    </source>
</evidence>
<evidence type="ECO:0000256" key="7">
    <source>
        <dbReference type="ARBA" id="ARBA00022786"/>
    </source>
</evidence>
<dbReference type="GO" id="GO:0016567">
    <property type="term" value="P:protein ubiquitination"/>
    <property type="evidence" value="ECO:0007669"/>
    <property type="project" value="TreeGrafter"/>
</dbReference>
<keyword evidence="8" id="KW-0862">Zinc</keyword>
<evidence type="ECO:0000256" key="4">
    <source>
        <dbReference type="ARBA" id="ARBA00022679"/>
    </source>
</evidence>
<dbReference type="PROSITE" id="PS01358">
    <property type="entry name" value="ZF_RANBP2_1"/>
    <property type="match status" value="1"/>
</dbReference>
<comment type="catalytic activity">
    <reaction evidence="1">
        <text>S-ubiquitinyl-[E2 ubiquitin-conjugating enzyme]-L-cysteine + [acceptor protein]-L-lysine = [E2 ubiquitin-conjugating enzyme]-L-cysteine + N(6)-ubiquitinyl-[acceptor protein]-L-lysine.</text>
        <dbReference type="EC" id="2.3.2.26"/>
    </reaction>
</comment>
<dbReference type="SUPFAM" id="SSF90209">
    <property type="entry name" value="Ran binding protein zinc finger-like"/>
    <property type="match status" value="1"/>
</dbReference>
<dbReference type="EMBL" id="VJMJ01000070">
    <property type="protein sequence ID" value="KAF0738743.1"/>
    <property type="molecule type" value="Genomic_DNA"/>
</dbReference>
<evidence type="ECO:0000256" key="10">
    <source>
        <dbReference type="SAM" id="Phobius"/>
    </source>
</evidence>
<feature type="active site" description="Glycyl thioester intermediate" evidence="9">
    <location>
        <position position="592"/>
    </location>
</feature>
<keyword evidence="7 9" id="KW-0833">Ubl conjugation pathway</keyword>
<sequence>MAPTRRLSEVPEVILLAGILVGIVLLAFIYATAIFIRRRCCPHRHSNAELELLQFEYVPPRHSNAYSLQRSYLRDKIKLRVHDAEAQSLTGDLWMCQVCDFDNQQRSPACQICGTSQGGSNGALNARQRAARTRRQWTRCITDEQTVVWMNHRSHSAGTAAFVSQLTSTSRSCPLQEAAIEVVVDEVSSPVSPLERIPVATRDTMKTVCGEELPGWKWKALLDVFALPFPSKYAWFLRQVENVVKPFNDGHLRLKTDRSALLKESLESMMEIPATALCCTTRYEFKGEPGIDAGAVQREWYSLVAQSFMDESSGLFVLANRDDHSVYINPNSAVAFKNTSMGHLEAFQAMGRFIGRAFLDGQVIPLRLNTVLFKVLVGNPLSLDDVELVDPTIFKSLHYILENDNVDQLMLTFSASEGHGATEVDLVPKGQSITVTDANKHDYVARMVEHLLVGRVKQQLEALLHGLFEVLPPELFVPFDAKELELILCGMDSIDVSDWRANTDATLDLMLSPLLEVCRSSSMEIDLLQWFWDIVASLSSDDRVKLLKYTTGASRVPVQGFRGLTSYDGKLCRFNLKGVPYTRGAYPVVHACYNRIDMPLYDRKQQLEDAIAMLLSSDPTGFNIV</sequence>
<name>A0A6G0XER0_9STRA</name>
<dbReference type="InterPro" id="IPR050409">
    <property type="entry name" value="E3_ubiq-protein_ligase"/>
</dbReference>
<comment type="caution">
    <text evidence="12">The sequence shown here is derived from an EMBL/GenBank/DDBJ whole genome shotgun (WGS) entry which is preliminary data.</text>
</comment>
<feature type="domain" description="HECT" evidence="11">
    <location>
        <begin position="282"/>
        <end position="625"/>
    </location>
</feature>
<dbReference type="VEuPathDB" id="FungiDB:AeMF1_000288"/>
<keyword evidence="4" id="KW-0808">Transferase</keyword>
<dbReference type="PANTHER" id="PTHR11254:SF440">
    <property type="entry name" value="E3 UBIQUITIN-PROTEIN LIGASE NEDD-4"/>
    <property type="match status" value="1"/>
</dbReference>
<dbReference type="PANTHER" id="PTHR11254">
    <property type="entry name" value="HECT DOMAIN UBIQUITIN-PROTEIN LIGASE"/>
    <property type="match status" value="1"/>
</dbReference>
<evidence type="ECO:0000256" key="3">
    <source>
        <dbReference type="ARBA" id="ARBA00012485"/>
    </source>
</evidence>
<dbReference type="Gene3D" id="3.30.2160.10">
    <property type="entry name" value="Hect, E3 ligase catalytic domain"/>
    <property type="match status" value="1"/>
</dbReference>
<dbReference type="PROSITE" id="PS50237">
    <property type="entry name" value="HECT"/>
    <property type="match status" value="1"/>
</dbReference>
<dbReference type="GO" id="GO:0006511">
    <property type="term" value="P:ubiquitin-dependent protein catabolic process"/>
    <property type="evidence" value="ECO:0007669"/>
    <property type="project" value="TreeGrafter"/>
</dbReference>
<keyword evidence="5" id="KW-0479">Metal-binding</keyword>
<evidence type="ECO:0000256" key="6">
    <source>
        <dbReference type="ARBA" id="ARBA00022771"/>
    </source>
</evidence>
<proteinExistence type="predicted"/>
<evidence type="ECO:0000256" key="1">
    <source>
        <dbReference type="ARBA" id="ARBA00000885"/>
    </source>
</evidence>
<dbReference type="EC" id="2.3.2.26" evidence="3"/>
<evidence type="ECO:0000256" key="8">
    <source>
        <dbReference type="ARBA" id="ARBA00022833"/>
    </source>
</evidence>